<dbReference type="PANTHER" id="PTHR33602">
    <property type="entry name" value="REGULATORY PROTEIN RECX FAMILY PROTEIN"/>
    <property type="match status" value="1"/>
</dbReference>
<keyword evidence="4 5" id="KW-0963">Cytoplasm</keyword>
<evidence type="ECO:0000256" key="1">
    <source>
        <dbReference type="ARBA" id="ARBA00004496"/>
    </source>
</evidence>
<name>D6GS49_FILAD</name>
<accession>D6GS49</accession>
<evidence type="ECO:0000313" key="8">
    <source>
        <dbReference type="Proteomes" id="UP000007468"/>
    </source>
</evidence>
<dbReference type="KEGG" id="faa:HMPREF0389_00405"/>
<dbReference type="STRING" id="546269.HMPREF0389_00405"/>
<evidence type="ECO:0000256" key="2">
    <source>
        <dbReference type="ARBA" id="ARBA00009695"/>
    </source>
</evidence>
<sequence length="212" mass="25111">MIIEKIVKTKNRYHLFCSENNEITVTEDLFYLLNLTVGKDLAMIDNWNEKLEEDRVRQCFQSAIQKLNCSMLSEMQLKRKLEKENFDISHIKQALLRLKELNFINDKLLSEELIRSAEKQNLSKKQIESKLFQKGIQESVWKEQMEQETSEEGEIAKAYAFCCKKIKSYRSKTKEEIRKKLYYSLNYKGFSYSVSNKAVSKILDETIFEENS</sequence>
<evidence type="ECO:0000256" key="3">
    <source>
        <dbReference type="ARBA" id="ARBA00018111"/>
    </source>
</evidence>
<dbReference type="InterPro" id="IPR036388">
    <property type="entry name" value="WH-like_DNA-bd_sf"/>
</dbReference>
<evidence type="ECO:0000256" key="5">
    <source>
        <dbReference type="HAMAP-Rule" id="MF_01114"/>
    </source>
</evidence>
<dbReference type="HAMAP" id="MF_01114">
    <property type="entry name" value="RecX"/>
    <property type="match status" value="1"/>
</dbReference>
<dbReference type="InterPro" id="IPR053925">
    <property type="entry name" value="RecX_HTH_3rd"/>
</dbReference>
<keyword evidence="8" id="KW-1185">Reference proteome</keyword>
<dbReference type="RefSeq" id="WP_014261903.1">
    <property type="nucleotide sequence ID" value="NC_016630.1"/>
</dbReference>
<dbReference type="Proteomes" id="UP000007468">
    <property type="component" value="Chromosome"/>
</dbReference>
<dbReference type="GO" id="GO:0006282">
    <property type="term" value="P:regulation of DNA repair"/>
    <property type="evidence" value="ECO:0007669"/>
    <property type="project" value="UniProtKB-UniRule"/>
</dbReference>
<dbReference type="Gene3D" id="1.10.10.10">
    <property type="entry name" value="Winged helix-like DNA-binding domain superfamily/Winged helix DNA-binding domain"/>
    <property type="match status" value="2"/>
</dbReference>
<dbReference type="EMBL" id="CP002390">
    <property type="protein sequence ID" value="EFE28490.1"/>
    <property type="molecule type" value="Genomic_DNA"/>
</dbReference>
<dbReference type="eggNOG" id="COG2137">
    <property type="taxonomic scope" value="Bacteria"/>
</dbReference>
<protein>
    <recommendedName>
        <fullName evidence="3 5">Regulatory protein RecX</fullName>
    </recommendedName>
</protein>
<organism evidence="7 8">
    <name type="scientific">Filifactor alocis (strain ATCC 35896 / CCUG 47790 / D40 B5)</name>
    <name type="common">Fusobacterium alocis</name>
    <dbReference type="NCBI Taxonomy" id="546269"/>
    <lineage>
        <taxon>Bacteria</taxon>
        <taxon>Bacillati</taxon>
        <taxon>Bacillota</taxon>
        <taxon>Clostridia</taxon>
        <taxon>Peptostreptococcales</taxon>
        <taxon>Filifactoraceae</taxon>
        <taxon>Filifactor</taxon>
    </lineage>
</organism>
<gene>
    <name evidence="5 7" type="primary">recX</name>
    <name evidence="7" type="ordered locus">HMPREF0389_00405</name>
</gene>
<dbReference type="OrthoDB" id="5421057at2"/>
<evidence type="ECO:0000259" key="6">
    <source>
        <dbReference type="Pfam" id="PF21981"/>
    </source>
</evidence>
<comment type="function">
    <text evidence="5">Modulates RecA activity.</text>
</comment>
<comment type="similarity">
    <text evidence="2 5">Belongs to the RecX family.</text>
</comment>
<proteinExistence type="inferred from homology"/>
<dbReference type="AlphaFoldDB" id="D6GS49"/>
<dbReference type="InterPro" id="IPR003783">
    <property type="entry name" value="Regulatory_RecX"/>
</dbReference>
<reference evidence="8" key="1">
    <citation type="submission" date="2010-12" db="EMBL/GenBank/DDBJ databases">
        <title>The genome sequence of Filifactor alocis strain ATCC 35896.</title>
        <authorList>
            <consortium name="The Broad Institute Genome Sequencing Platform"/>
            <person name="Ward D."/>
            <person name="Earl A."/>
            <person name="Feldgarden M."/>
            <person name="Young S.K."/>
            <person name="Gargeya S."/>
            <person name="Zeng Q."/>
            <person name="Alvarado L."/>
            <person name="Berlin A."/>
            <person name="Bochicchio J."/>
            <person name="Chapman S.B."/>
            <person name="Chen Z."/>
            <person name="Freedman E."/>
            <person name="Gellesch M."/>
            <person name="Goldberg J."/>
            <person name="Griggs A."/>
            <person name="Gujja S."/>
            <person name="Heilman E."/>
            <person name="Heiman D."/>
            <person name="Howarth C."/>
            <person name="Mehta T."/>
            <person name="Neiman D."/>
            <person name="Pearson M."/>
            <person name="Roberts A."/>
            <person name="Saif S."/>
            <person name="Shea T."/>
            <person name="Shenoy N."/>
            <person name="Sisk P."/>
            <person name="Stolte C."/>
            <person name="Sykes S."/>
            <person name="White J."/>
            <person name="Yandava C."/>
            <person name="Izard J."/>
            <person name="Blanton J.M."/>
            <person name="Baranova O.V."/>
            <person name="Tanner A.C."/>
            <person name="Dewhirst F.E."/>
            <person name="Haas B."/>
            <person name="Nusbaum C."/>
            <person name="Birren B."/>
        </authorList>
    </citation>
    <scope>NUCLEOTIDE SEQUENCE [LARGE SCALE GENOMIC DNA]</scope>
    <source>
        <strain evidence="8">ATCC 35896 / D40 B5</strain>
    </source>
</reference>
<dbReference type="GO" id="GO:0005737">
    <property type="term" value="C:cytoplasm"/>
    <property type="evidence" value="ECO:0007669"/>
    <property type="project" value="UniProtKB-SubCell"/>
</dbReference>
<dbReference type="Pfam" id="PF21981">
    <property type="entry name" value="RecX_HTH3"/>
    <property type="match status" value="1"/>
</dbReference>
<dbReference type="PANTHER" id="PTHR33602:SF1">
    <property type="entry name" value="REGULATORY PROTEIN RECX FAMILY PROTEIN"/>
    <property type="match status" value="1"/>
</dbReference>
<feature type="domain" description="RecX third three-helical" evidence="6">
    <location>
        <begin position="154"/>
        <end position="199"/>
    </location>
</feature>
<evidence type="ECO:0000313" key="7">
    <source>
        <dbReference type="EMBL" id="EFE28490.1"/>
    </source>
</evidence>
<evidence type="ECO:0000256" key="4">
    <source>
        <dbReference type="ARBA" id="ARBA00022490"/>
    </source>
</evidence>
<comment type="subcellular location">
    <subcellularLocation>
        <location evidence="1 5">Cytoplasm</location>
    </subcellularLocation>
</comment>